<evidence type="ECO:0000313" key="3">
    <source>
        <dbReference type="EMBL" id="SHG20586.1"/>
    </source>
</evidence>
<evidence type="ECO:0000256" key="1">
    <source>
        <dbReference type="SAM" id="MobiDB-lite"/>
    </source>
</evidence>
<dbReference type="RefSeq" id="WP_244567837.1">
    <property type="nucleotide sequence ID" value="NZ_LT670818.1"/>
</dbReference>
<sequence length="103" mass="10942">MTTFKILIAAALLSIATVSSASAQLPTWANSNPDAFQAQYPDRDVLNGGALTPAGRMGLERANGAAPVFRESNAYAAMGRPAASSRAQLHHSFGYDGRRHVRQ</sequence>
<organism evidence="3 4">
    <name type="scientific">Bradyrhizobium erythrophlei</name>
    <dbReference type="NCBI Taxonomy" id="1437360"/>
    <lineage>
        <taxon>Bacteria</taxon>
        <taxon>Pseudomonadati</taxon>
        <taxon>Pseudomonadota</taxon>
        <taxon>Alphaproteobacteria</taxon>
        <taxon>Hyphomicrobiales</taxon>
        <taxon>Nitrobacteraceae</taxon>
        <taxon>Bradyrhizobium</taxon>
    </lineage>
</organism>
<dbReference type="AlphaFoldDB" id="A0A1M5HX77"/>
<feature type="region of interest" description="Disordered" evidence="1">
    <location>
        <begin position="82"/>
        <end position="103"/>
    </location>
</feature>
<gene>
    <name evidence="3" type="ORF">SAMN05444169_1121</name>
</gene>
<evidence type="ECO:0000313" key="4">
    <source>
        <dbReference type="Proteomes" id="UP000190675"/>
    </source>
</evidence>
<dbReference type="Proteomes" id="UP000190675">
    <property type="component" value="Chromosome I"/>
</dbReference>
<name>A0A1M5HX77_9BRAD</name>
<feature type="chain" id="PRO_5012092962" evidence="2">
    <location>
        <begin position="24"/>
        <end position="103"/>
    </location>
</feature>
<keyword evidence="2" id="KW-0732">Signal</keyword>
<protein>
    <submittedName>
        <fullName evidence="3">Uncharacterized protein</fullName>
    </submittedName>
</protein>
<feature type="signal peptide" evidence="2">
    <location>
        <begin position="1"/>
        <end position="23"/>
    </location>
</feature>
<accession>A0A1M5HX77</accession>
<evidence type="ECO:0000256" key="2">
    <source>
        <dbReference type="SAM" id="SignalP"/>
    </source>
</evidence>
<proteinExistence type="predicted"/>
<reference evidence="3 4" key="1">
    <citation type="submission" date="2016-11" db="EMBL/GenBank/DDBJ databases">
        <authorList>
            <person name="Jaros S."/>
            <person name="Januszkiewicz K."/>
            <person name="Wedrychowicz H."/>
        </authorList>
    </citation>
    <scope>NUCLEOTIDE SEQUENCE [LARGE SCALE GENOMIC DNA]</scope>
    <source>
        <strain evidence="3 4">GAS242</strain>
    </source>
</reference>
<dbReference type="EMBL" id="LT670818">
    <property type="protein sequence ID" value="SHG20586.1"/>
    <property type="molecule type" value="Genomic_DNA"/>
</dbReference>